<dbReference type="GO" id="GO:0055087">
    <property type="term" value="C:Ski complex"/>
    <property type="evidence" value="ECO:0007669"/>
    <property type="project" value="TreeGrafter"/>
</dbReference>
<dbReference type="GO" id="GO:0005524">
    <property type="term" value="F:ATP binding"/>
    <property type="evidence" value="ECO:0007669"/>
    <property type="project" value="UniProtKB-KW"/>
</dbReference>
<keyword evidence="13" id="KW-1185">Reference proteome</keyword>
<dbReference type="GO" id="GO:0003724">
    <property type="term" value="F:RNA helicase activity"/>
    <property type="evidence" value="ECO:0007669"/>
    <property type="project" value="InterPro"/>
</dbReference>
<dbReference type="InterPro" id="IPR048392">
    <property type="entry name" value="MTR4-like_stalk"/>
</dbReference>
<proteinExistence type="inferred from homology"/>
<dbReference type="Gene3D" id="1.20.1500.20">
    <property type="match status" value="1"/>
</dbReference>
<evidence type="ECO:0000256" key="4">
    <source>
        <dbReference type="ARBA" id="ARBA00022741"/>
    </source>
</evidence>
<dbReference type="AlphaFoldDB" id="A0AA39TPT7"/>
<dbReference type="EMBL" id="JAUEPS010000004">
    <property type="protein sequence ID" value="KAK0466317.1"/>
    <property type="molecule type" value="Genomic_DNA"/>
</dbReference>
<name>A0AA39TPT7_ARMTA</name>
<feature type="compositionally biased region" description="Low complexity" evidence="9">
    <location>
        <begin position="452"/>
        <end position="466"/>
    </location>
</feature>
<evidence type="ECO:0000259" key="10">
    <source>
        <dbReference type="PROSITE" id="PS51192"/>
    </source>
</evidence>
<evidence type="ECO:0000259" key="11">
    <source>
        <dbReference type="PROSITE" id="PS51194"/>
    </source>
</evidence>
<dbReference type="FunFam" id="1.10.3380.30:FF:000001">
    <property type="entry name" value="Ski2 ATP-dependent RNA helicase"/>
    <property type="match status" value="1"/>
</dbReference>
<dbReference type="InterPro" id="IPR040801">
    <property type="entry name" value="Ski2_N"/>
</dbReference>
<evidence type="ECO:0000256" key="6">
    <source>
        <dbReference type="ARBA" id="ARBA00022806"/>
    </source>
</evidence>
<dbReference type="InterPro" id="IPR027417">
    <property type="entry name" value="P-loop_NTPase"/>
</dbReference>
<dbReference type="InterPro" id="IPR014001">
    <property type="entry name" value="Helicase_ATP-bd"/>
</dbReference>
<keyword evidence="6 12" id="KW-0347">Helicase</keyword>
<protein>
    <submittedName>
        <fullName evidence="12">Antiviral helicase</fullName>
    </submittedName>
</protein>
<dbReference type="Pfam" id="PF13234">
    <property type="entry name" value="MTR4_beta-barrel"/>
    <property type="match status" value="1"/>
</dbReference>
<dbReference type="PIRSF" id="PIRSF005198">
    <property type="entry name" value="Antiviral_helicase_SKI2"/>
    <property type="match status" value="1"/>
</dbReference>
<dbReference type="SMART" id="SM01142">
    <property type="entry name" value="DSHCT"/>
    <property type="match status" value="1"/>
</dbReference>
<dbReference type="InterPro" id="IPR016438">
    <property type="entry name" value="SKI2-like"/>
</dbReference>
<dbReference type="GO" id="GO:0003723">
    <property type="term" value="F:RNA binding"/>
    <property type="evidence" value="ECO:0007669"/>
    <property type="project" value="UniProtKB-KW"/>
</dbReference>
<dbReference type="InterPro" id="IPR001650">
    <property type="entry name" value="Helicase_C-like"/>
</dbReference>
<dbReference type="Gene3D" id="1.10.3380.30">
    <property type="match status" value="1"/>
</dbReference>
<dbReference type="SUPFAM" id="SSF52540">
    <property type="entry name" value="P-loop containing nucleoside triphosphate hydrolases"/>
    <property type="match status" value="1"/>
</dbReference>
<dbReference type="RefSeq" id="XP_060337144.1">
    <property type="nucleotide sequence ID" value="XM_060475259.1"/>
</dbReference>
<evidence type="ECO:0000256" key="2">
    <source>
        <dbReference type="ARBA" id="ARBA00010140"/>
    </source>
</evidence>
<evidence type="ECO:0000256" key="8">
    <source>
        <dbReference type="ARBA" id="ARBA00022884"/>
    </source>
</evidence>
<comment type="subcellular location">
    <subcellularLocation>
        <location evidence="1">Cytoplasm</location>
    </subcellularLocation>
</comment>
<evidence type="ECO:0000256" key="9">
    <source>
        <dbReference type="SAM" id="MobiDB-lite"/>
    </source>
</evidence>
<dbReference type="PROSITE" id="PS51192">
    <property type="entry name" value="HELICASE_ATP_BIND_1"/>
    <property type="match status" value="1"/>
</dbReference>
<evidence type="ECO:0000313" key="13">
    <source>
        <dbReference type="Proteomes" id="UP001175211"/>
    </source>
</evidence>
<feature type="region of interest" description="Disordered" evidence="9">
    <location>
        <begin position="439"/>
        <end position="487"/>
    </location>
</feature>
<feature type="region of interest" description="Disordered" evidence="9">
    <location>
        <begin position="138"/>
        <end position="199"/>
    </location>
</feature>
<dbReference type="InterPro" id="IPR050699">
    <property type="entry name" value="RNA-DNA_Helicase"/>
</dbReference>
<feature type="compositionally biased region" description="Polar residues" evidence="9">
    <location>
        <begin position="84"/>
        <end position="108"/>
    </location>
</feature>
<dbReference type="GO" id="GO:0016787">
    <property type="term" value="F:hydrolase activity"/>
    <property type="evidence" value="ECO:0007669"/>
    <property type="project" value="UniProtKB-KW"/>
</dbReference>
<gene>
    <name evidence="12" type="ORF">EV420DRAFT_1617588</name>
</gene>
<dbReference type="SMART" id="SM00490">
    <property type="entry name" value="HELICc"/>
    <property type="match status" value="1"/>
</dbReference>
<dbReference type="PANTHER" id="PTHR12131:SF1">
    <property type="entry name" value="ATP-DEPENDENT RNA HELICASE SUPV3L1, MITOCHONDRIAL-RELATED"/>
    <property type="match status" value="1"/>
</dbReference>
<dbReference type="FunFam" id="3.40.50.300:FF:000354">
    <property type="entry name" value="ATP-dependent RNA helicase SKI2"/>
    <property type="match status" value="1"/>
</dbReference>
<dbReference type="InterPro" id="IPR012961">
    <property type="entry name" value="Ski2/MTR4_C"/>
</dbReference>
<dbReference type="InterPro" id="IPR011545">
    <property type="entry name" value="DEAD/DEAH_box_helicase_dom"/>
</dbReference>
<dbReference type="Pfam" id="PF00271">
    <property type="entry name" value="Helicase_C"/>
    <property type="match status" value="1"/>
</dbReference>
<feature type="domain" description="Helicase ATP-binding" evidence="10">
    <location>
        <begin position="234"/>
        <end position="392"/>
    </location>
</feature>
<dbReference type="Pfam" id="PF21408">
    <property type="entry name" value="MTR4-like_stalk"/>
    <property type="match status" value="1"/>
</dbReference>
<evidence type="ECO:0000313" key="12">
    <source>
        <dbReference type="EMBL" id="KAK0466317.1"/>
    </source>
</evidence>
<dbReference type="Proteomes" id="UP001175211">
    <property type="component" value="Unassembled WGS sequence"/>
</dbReference>
<keyword evidence="3" id="KW-0963">Cytoplasm</keyword>
<evidence type="ECO:0000256" key="7">
    <source>
        <dbReference type="ARBA" id="ARBA00022840"/>
    </source>
</evidence>
<feature type="compositionally biased region" description="Basic residues" evidence="9">
    <location>
        <begin position="186"/>
        <end position="199"/>
    </location>
</feature>
<dbReference type="Gene3D" id="3.40.50.300">
    <property type="entry name" value="P-loop containing nucleotide triphosphate hydrolases"/>
    <property type="match status" value="2"/>
</dbReference>
<dbReference type="PANTHER" id="PTHR12131">
    <property type="entry name" value="ATP-DEPENDENT RNA AND DNA HELICASE"/>
    <property type="match status" value="1"/>
</dbReference>
<dbReference type="InterPro" id="IPR025696">
    <property type="entry name" value="Beta-barrel_MTR4"/>
</dbReference>
<dbReference type="CDD" id="cd18795">
    <property type="entry name" value="SF2_C_Ski2"/>
    <property type="match status" value="1"/>
</dbReference>
<comment type="similarity">
    <text evidence="2">Belongs to the helicase family. SKI2 subfamily.</text>
</comment>
<dbReference type="GeneID" id="85358807"/>
<dbReference type="Pfam" id="PF17911">
    <property type="entry name" value="Ski2_N"/>
    <property type="match status" value="1"/>
</dbReference>
<evidence type="ECO:0000256" key="5">
    <source>
        <dbReference type="ARBA" id="ARBA00022801"/>
    </source>
</evidence>
<feature type="domain" description="Helicase C-terminal" evidence="11">
    <location>
        <begin position="493"/>
        <end position="674"/>
    </location>
</feature>
<evidence type="ECO:0000256" key="1">
    <source>
        <dbReference type="ARBA" id="ARBA00004496"/>
    </source>
</evidence>
<dbReference type="GO" id="GO:0070478">
    <property type="term" value="P:nuclear-transcribed mRNA catabolic process, 3'-5' exonucleolytic nonsense-mediated decay"/>
    <property type="evidence" value="ECO:0007669"/>
    <property type="project" value="TreeGrafter"/>
</dbReference>
<organism evidence="12 13">
    <name type="scientific">Armillaria tabescens</name>
    <name type="common">Ringless honey mushroom</name>
    <name type="synonym">Agaricus tabescens</name>
    <dbReference type="NCBI Taxonomy" id="1929756"/>
    <lineage>
        <taxon>Eukaryota</taxon>
        <taxon>Fungi</taxon>
        <taxon>Dikarya</taxon>
        <taxon>Basidiomycota</taxon>
        <taxon>Agaricomycotina</taxon>
        <taxon>Agaricomycetes</taxon>
        <taxon>Agaricomycetidae</taxon>
        <taxon>Agaricales</taxon>
        <taxon>Marasmiineae</taxon>
        <taxon>Physalacriaceae</taxon>
        <taxon>Desarmillaria</taxon>
    </lineage>
</organism>
<dbReference type="Pfam" id="PF08148">
    <property type="entry name" value="DSHCT"/>
    <property type="match status" value="1"/>
</dbReference>
<dbReference type="Pfam" id="PF00270">
    <property type="entry name" value="DEAD"/>
    <property type="match status" value="1"/>
</dbReference>
<feature type="region of interest" description="Disordered" evidence="9">
    <location>
        <begin position="84"/>
        <end position="109"/>
    </location>
</feature>
<keyword evidence="7" id="KW-0067">ATP-binding</keyword>
<keyword evidence="5" id="KW-0378">Hydrolase</keyword>
<comment type="caution">
    <text evidence="12">The sequence shown here is derived from an EMBL/GenBank/DDBJ whole genome shotgun (WGS) entry which is preliminary data.</text>
</comment>
<dbReference type="SMART" id="SM00487">
    <property type="entry name" value="DEXDc"/>
    <property type="match status" value="1"/>
</dbReference>
<sequence length="1154" mass="129244">MLLESWKSLAFPNRLRREHVHKALEVKILEPEDRLPSHWLPTYQIPLSIPSLLKSSPSPPPTGLTFVRTGLEGRVTGYIEVSQTPNPRVTTGVTSTSLERAPGPSTSFVRGKSGHVPFWPGGLDILLDPDASLDLTTSKKGLRTVPPGFNRDDQDSNLPSSPNNIAEIDELLPSTVSSGISDRSHLRPAKAPKRSRAPHLQKRDWAHVIDVNTPLRNFHELYPFELDTFQKQAVYHLEMGDSVFVAAHTSAGKTVVAEYAIALAEKHMTRAIYTSPIKALSNQKFRDFKQTFASNAVGILTGDVQINPEASCLIMTTEILRSMLYKGADLIRDVEFVIFDEVHYVNDAERGVVWEEVIIMLPDHVTIILLSATVPNTKEFADWVGRTKKKDIYVISTAQRPVPLEHYLWAGRDMFKIVDAQRNFLGQGYKDAGEAVRRKQDKEREAAGLPPVQRVGARGGAAQRGQQRGGRGVSTPPRVSRGGGSSHRTIHTADKNLYVHLLGHLRKKSLLPVVRRVRVHVAIEKALSRLKGSDKKLPQIRRMRDLLSRGIGIHHGGLLPIVKELVEILFARGLVKILFATETFAMGVNMPAKCVVFSSIRKHDGRSFRDILPGEYTQMAGRAGRRGLDPIGTVIVVAGDSLPEQGALHTMMLGKPGKLSSQFRLTYNMILNLLRVEALKVEEMIKRSFSENASQRLLPDQQRKVTENEKMLSAMDKLQCDICDADIELFYDTSRSIVEFNEQLLSMATNSPHGQKVMSPGRVVILRDHHFKTNNVAILLKQTPIQASDPGKADEVKRYFVLALVDEATKDKKNDLSLQGITPQWPPLPGTLAVNNWTYELTSVPLTSICLVTTRTAKVDVSTIVDRHIISAMREGVAALASMVSEWSSSGNIPEVEWSKMRSLDFQEVLRSRSAYVQRIQNRACLLCEKFEDHYSKIHTEKVLRANIEDLKLAISDQNLELIPDYEQRIEVLKDLKFIDANSTVLLKGRVACEINSASELVLTELILDNTLAGYEPEEVVALLSCFVFQEKTDIEPVIPKKLEEGRDAILAISERIERLQDKHKVPVEDFRKLKFGLVEVVYEWAKGMPFEQITALTDVAEGSIVRVITRLDETCREVRDAARVIGDAELFKKMEESQIKIKRDIVFAASLYF</sequence>
<keyword evidence="8" id="KW-0694">RNA-binding</keyword>
<accession>A0AA39TPT7</accession>
<keyword evidence="4" id="KW-0547">Nucleotide-binding</keyword>
<dbReference type="PROSITE" id="PS51194">
    <property type="entry name" value="HELICASE_CTER"/>
    <property type="match status" value="1"/>
</dbReference>
<evidence type="ECO:0000256" key="3">
    <source>
        <dbReference type="ARBA" id="ARBA00022490"/>
    </source>
</evidence>
<reference evidence="12" key="1">
    <citation type="submission" date="2023-06" db="EMBL/GenBank/DDBJ databases">
        <authorList>
            <consortium name="Lawrence Berkeley National Laboratory"/>
            <person name="Ahrendt S."/>
            <person name="Sahu N."/>
            <person name="Indic B."/>
            <person name="Wong-Bajracharya J."/>
            <person name="Merenyi Z."/>
            <person name="Ke H.-M."/>
            <person name="Monk M."/>
            <person name="Kocsube S."/>
            <person name="Drula E."/>
            <person name="Lipzen A."/>
            <person name="Balint B."/>
            <person name="Henrissat B."/>
            <person name="Andreopoulos B."/>
            <person name="Martin F.M."/>
            <person name="Harder C.B."/>
            <person name="Rigling D."/>
            <person name="Ford K.L."/>
            <person name="Foster G.D."/>
            <person name="Pangilinan J."/>
            <person name="Papanicolaou A."/>
            <person name="Barry K."/>
            <person name="LaButti K."/>
            <person name="Viragh M."/>
            <person name="Koriabine M."/>
            <person name="Yan M."/>
            <person name="Riley R."/>
            <person name="Champramary S."/>
            <person name="Plett K.L."/>
            <person name="Tsai I.J."/>
            <person name="Slot J."/>
            <person name="Sipos G."/>
            <person name="Plett J."/>
            <person name="Nagy L.G."/>
            <person name="Grigoriev I.V."/>
        </authorList>
    </citation>
    <scope>NUCLEOTIDE SEQUENCE</scope>
    <source>
        <strain evidence="12">CCBAS 213</strain>
    </source>
</reference>